<proteinExistence type="predicted"/>
<evidence type="ECO:0000313" key="1">
    <source>
        <dbReference type="EMBL" id="KER29704.1"/>
    </source>
</evidence>
<dbReference type="Proteomes" id="UP000054324">
    <property type="component" value="Unassembled WGS sequence"/>
</dbReference>
<name>A0A075AHD7_OPIVI</name>
<accession>A0A075AHD7</accession>
<dbReference type="AlphaFoldDB" id="A0A075AHD7"/>
<dbReference type="RefSeq" id="XP_009166532.1">
    <property type="nucleotide sequence ID" value="XM_009168268.1"/>
</dbReference>
<evidence type="ECO:0000313" key="2">
    <source>
        <dbReference type="Proteomes" id="UP000054324"/>
    </source>
</evidence>
<dbReference type="EMBL" id="KL596673">
    <property type="protein sequence ID" value="KER29704.1"/>
    <property type="molecule type" value="Genomic_DNA"/>
</dbReference>
<sequence length="168" mass="19363">MPTDRLQTIEYGSKTLICILVPKSGRGSFPERVFLEIRCLHTFVGQIQANVPQWSHEFTDRIPFFNRPNVKFYERHILLACLPMSDRKSRKHSVRSMRITLLNMITPFTLLAEGSVLKFEEVGHVDCSPCEFLDIQGTNLNKICQSHKSLQFIQHASGKKAEDKSTKW</sequence>
<gene>
    <name evidence="1" type="ORF">T265_03721</name>
</gene>
<dbReference type="KEGG" id="ovi:T265_03721"/>
<reference evidence="1 2" key="1">
    <citation type="submission" date="2013-11" db="EMBL/GenBank/DDBJ databases">
        <title>Opisthorchis viverrini - life in the bile duct.</title>
        <authorList>
            <person name="Young N.D."/>
            <person name="Nagarajan N."/>
            <person name="Lin S.J."/>
            <person name="Korhonen P.K."/>
            <person name="Jex A.R."/>
            <person name="Hall R.S."/>
            <person name="Safavi-Hemami H."/>
            <person name="Kaewkong W."/>
            <person name="Bertrand D."/>
            <person name="Gao S."/>
            <person name="Seet Q."/>
            <person name="Wongkham S."/>
            <person name="Teh B.T."/>
            <person name="Wongkham C."/>
            <person name="Intapan P.M."/>
            <person name="Maleewong W."/>
            <person name="Yang X."/>
            <person name="Hu M."/>
            <person name="Wang Z."/>
            <person name="Hofmann A."/>
            <person name="Sternberg P.W."/>
            <person name="Tan P."/>
            <person name="Wang J."/>
            <person name="Gasser R.B."/>
        </authorList>
    </citation>
    <scope>NUCLEOTIDE SEQUENCE [LARGE SCALE GENOMIC DNA]</scope>
</reference>
<dbReference type="CTD" id="20317908"/>
<dbReference type="GeneID" id="20317908"/>
<organism evidence="1 2">
    <name type="scientific">Opisthorchis viverrini</name>
    <name type="common">Southeast Asian liver fluke</name>
    <dbReference type="NCBI Taxonomy" id="6198"/>
    <lineage>
        <taxon>Eukaryota</taxon>
        <taxon>Metazoa</taxon>
        <taxon>Spiralia</taxon>
        <taxon>Lophotrochozoa</taxon>
        <taxon>Platyhelminthes</taxon>
        <taxon>Trematoda</taxon>
        <taxon>Digenea</taxon>
        <taxon>Opisthorchiida</taxon>
        <taxon>Opisthorchiata</taxon>
        <taxon>Opisthorchiidae</taxon>
        <taxon>Opisthorchis</taxon>
    </lineage>
</organism>
<protein>
    <submittedName>
        <fullName evidence="1">Uncharacterized protein</fullName>
    </submittedName>
</protein>
<keyword evidence="2" id="KW-1185">Reference proteome</keyword>